<evidence type="ECO:0000256" key="6">
    <source>
        <dbReference type="ARBA" id="ARBA00023306"/>
    </source>
</evidence>
<evidence type="ECO:0000256" key="3">
    <source>
        <dbReference type="ARBA" id="ARBA00022618"/>
    </source>
</evidence>
<dbReference type="OrthoDB" id="2504561at2759"/>
<keyword evidence="5" id="KW-0833">Ubl conjugation pathway</keyword>
<evidence type="ECO:0000256" key="7">
    <source>
        <dbReference type="SAM" id="SignalP"/>
    </source>
</evidence>
<name>A0A9Q8PMJ4_PASFU</name>
<dbReference type="GO" id="GO:0031145">
    <property type="term" value="P:anaphase-promoting complex-dependent catabolic process"/>
    <property type="evidence" value="ECO:0007669"/>
    <property type="project" value="TreeGrafter"/>
</dbReference>
<dbReference type="RefSeq" id="XP_047769495.1">
    <property type="nucleotide sequence ID" value="XM_047913350.1"/>
</dbReference>
<dbReference type="PANTHER" id="PTHR12830">
    <property type="entry name" value="ANAPHASE-PROMOTING COMPLEX SUBUNIT 5"/>
    <property type="match status" value="1"/>
</dbReference>
<evidence type="ECO:0000256" key="2">
    <source>
        <dbReference type="ARBA" id="ARBA00016066"/>
    </source>
</evidence>
<dbReference type="GO" id="GO:0045842">
    <property type="term" value="P:positive regulation of mitotic metaphase/anaphase transition"/>
    <property type="evidence" value="ECO:0007669"/>
    <property type="project" value="TreeGrafter"/>
</dbReference>
<feature type="domain" description="Anaphase-promoting complex subunit 5" evidence="8">
    <location>
        <begin position="255"/>
        <end position="349"/>
    </location>
</feature>
<feature type="chain" id="PRO_5040321547" description="Anaphase-promoting complex subunit 5" evidence="7">
    <location>
        <begin position="27"/>
        <end position="766"/>
    </location>
</feature>
<reference evidence="9" key="1">
    <citation type="submission" date="2021-12" db="EMBL/GenBank/DDBJ databases">
        <authorList>
            <person name="Zaccaron A."/>
            <person name="Stergiopoulos I."/>
        </authorList>
    </citation>
    <scope>NUCLEOTIDE SEQUENCE</scope>
    <source>
        <strain evidence="9">Race5_Kim</strain>
    </source>
</reference>
<dbReference type="InterPro" id="IPR026000">
    <property type="entry name" value="Apc5_dom"/>
</dbReference>
<evidence type="ECO:0000259" key="8">
    <source>
        <dbReference type="Pfam" id="PF12862"/>
    </source>
</evidence>
<keyword evidence="3" id="KW-0132">Cell division</keyword>
<dbReference type="GO" id="GO:0070979">
    <property type="term" value="P:protein K11-linked ubiquitination"/>
    <property type="evidence" value="ECO:0007669"/>
    <property type="project" value="TreeGrafter"/>
</dbReference>
<sequence length="766" mass="85829">MPRCLTPARVSLLLLVRIYQLGHTSSKSSLNILDFIARHVTLAPDHDLDTINERNALSSPDIGFLAERLSKWTSKYPGRHMYDVFLHTIWELTGLDSLTSLVGSIHIAGTYLEDEGDGVPTTKIITPASPLGQFVRRCQLEFTRLQFADSQALWDAIDAFRAPTYADWAIKNPDTAAERQEMQSHNSVPVAVDRSAKMSDALTSFSAGAVDVDTLLNFSVHQLQKMGTRVPPEVKSKLETWIGDQVESGTKSLHHFMNFFEHWRSGQYTMALESLHRYFDYSLTAKNPGDNLRVYYQYALLHLSVLHADFECWEESVDAMNESIATARENQDTSCLNYALSWLMYLRHAHPNKSSSSFNNISGIVGSGSGEHDEVAFLKQKARDGKHWMLLSSTLLEEAKLEMCTAGSTYRSQEHILQAQHLNNQHDLRTLSPAATMFHGASLDRLGQAHLARYNYELTQTIHLAYCPLNDRVRAVCRLALTQAQSGAYIKASDMLNGLAPSLRGVLKLDQRLKVFTMILQLKRQLHRDNIKAATYYMDQLRPARSSADPEFAFELDQLEIQLLIQQGLFEKALSKVSTHINTLKSRGTDIAQRLHFLLLKAKIFAAGGQAPKGFSIALRATSTAERLLLVPVLLEGLTILSRILIDLSEFEMAQNIIEAALPHALESNDNTLNAKMFVAIGEACVGYAGHHCEAGSVEQTRYMRRAQDLIERGRVAYQKVEDLNGMLDCLLMKEKIAIWDGDETTAGNAEEMYLQLLADKGKEDV</sequence>
<evidence type="ECO:0000313" key="9">
    <source>
        <dbReference type="EMBL" id="UJO25129.1"/>
    </source>
</evidence>
<dbReference type="InterPro" id="IPR037679">
    <property type="entry name" value="Apc5"/>
</dbReference>
<dbReference type="GO" id="GO:0005680">
    <property type="term" value="C:anaphase-promoting complex"/>
    <property type="evidence" value="ECO:0007669"/>
    <property type="project" value="InterPro"/>
</dbReference>
<dbReference type="Proteomes" id="UP000756132">
    <property type="component" value="Chromosome 13"/>
</dbReference>
<dbReference type="GO" id="GO:0051301">
    <property type="term" value="P:cell division"/>
    <property type="evidence" value="ECO:0007669"/>
    <property type="project" value="UniProtKB-KW"/>
</dbReference>
<evidence type="ECO:0000256" key="5">
    <source>
        <dbReference type="ARBA" id="ARBA00022786"/>
    </source>
</evidence>
<dbReference type="Pfam" id="PF12862">
    <property type="entry name" value="ANAPC5"/>
    <property type="match status" value="1"/>
</dbReference>
<comment type="similarity">
    <text evidence="1">Belongs to the APC5 family.</text>
</comment>
<protein>
    <recommendedName>
        <fullName evidence="2">Anaphase-promoting complex subunit 5</fullName>
    </recommendedName>
</protein>
<accession>A0A9Q8PMJ4</accession>
<keyword evidence="7" id="KW-0732">Signal</keyword>
<reference evidence="9" key="2">
    <citation type="journal article" date="2022" name="Microb. Genom.">
        <title>A chromosome-scale genome assembly of the tomato pathogen Cladosporium fulvum reveals a compartmentalized genome architecture and the presence of a dispensable chromosome.</title>
        <authorList>
            <person name="Zaccaron A.Z."/>
            <person name="Chen L.H."/>
            <person name="Samaras A."/>
            <person name="Stergiopoulos I."/>
        </authorList>
    </citation>
    <scope>NUCLEOTIDE SEQUENCE</scope>
    <source>
        <strain evidence="9">Race5_Kim</strain>
    </source>
</reference>
<evidence type="ECO:0000313" key="10">
    <source>
        <dbReference type="Proteomes" id="UP000756132"/>
    </source>
</evidence>
<organism evidence="9 10">
    <name type="scientific">Passalora fulva</name>
    <name type="common">Tomato leaf mold</name>
    <name type="synonym">Cladosporium fulvum</name>
    <dbReference type="NCBI Taxonomy" id="5499"/>
    <lineage>
        <taxon>Eukaryota</taxon>
        <taxon>Fungi</taxon>
        <taxon>Dikarya</taxon>
        <taxon>Ascomycota</taxon>
        <taxon>Pezizomycotina</taxon>
        <taxon>Dothideomycetes</taxon>
        <taxon>Dothideomycetidae</taxon>
        <taxon>Mycosphaerellales</taxon>
        <taxon>Mycosphaerellaceae</taxon>
        <taxon>Fulvia</taxon>
    </lineage>
</organism>
<evidence type="ECO:0000256" key="4">
    <source>
        <dbReference type="ARBA" id="ARBA00022776"/>
    </source>
</evidence>
<gene>
    <name evidence="9" type="ORF">CLAFUR5_14202</name>
</gene>
<dbReference type="AlphaFoldDB" id="A0A9Q8PMJ4"/>
<dbReference type="OMA" id="DANMGMA"/>
<keyword evidence="10" id="KW-1185">Reference proteome</keyword>
<proteinExistence type="inferred from homology"/>
<feature type="signal peptide" evidence="7">
    <location>
        <begin position="1"/>
        <end position="26"/>
    </location>
</feature>
<keyword evidence="4" id="KW-0498">Mitosis</keyword>
<evidence type="ECO:0000256" key="1">
    <source>
        <dbReference type="ARBA" id="ARBA00007450"/>
    </source>
</evidence>
<keyword evidence="6" id="KW-0131">Cell cycle</keyword>
<dbReference type="EMBL" id="CP090175">
    <property type="protein sequence ID" value="UJO25129.1"/>
    <property type="molecule type" value="Genomic_DNA"/>
</dbReference>
<dbReference type="PANTHER" id="PTHR12830:SF9">
    <property type="entry name" value="ANAPHASE-PROMOTING COMPLEX SUBUNIT 5"/>
    <property type="match status" value="1"/>
</dbReference>
<dbReference type="KEGG" id="ffu:CLAFUR5_14202"/>
<dbReference type="GeneID" id="71994080"/>